<dbReference type="Proteomes" id="UP000719412">
    <property type="component" value="Unassembled WGS sequence"/>
</dbReference>
<feature type="compositionally biased region" description="Polar residues" evidence="2">
    <location>
        <begin position="20"/>
        <end position="32"/>
    </location>
</feature>
<reference evidence="4" key="1">
    <citation type="journal article" date="2020" name="J Insects Food Feed">
        <title>The yellow mealworm (Tenebrio molitor) genome: a resource for the emerging insects as food and feed industry.</title>
        <authorList>
            <person name="Eriksson T."/>
            <person name="Andere A."/>
            <person name="Kelstrup H."/>
            <person name="Emery V."/>
            <person name="Picard C."/>
        </authorList>
    </citation>
    <scope>NUCLEOTIDE SEQUENCE</scope>
    <source>
        <strain evidence="4">Stoneville</strain>
        <tissue evidence="4">Whole head</tissue>
    </source>
</reference>
<feature type="compositionally biased region" description="Polar residues" evidence="2">
    <location>
        <begin position="366"/>
        <end position="385"/>
    </location>
</feature>
<feature type="compositionally biased region" description="Polar residues" evidence="2">
    <location>
        <begin position="41"/>
        <end position="53"/>
    </location>
</feature>
<evidence type="ECO:0000313" key="4">
    <source>
        <dbReference type="EMBL" id="KAH0816644.1"/>
    </source>
</evidence>
<dbReference type="InterPro" id="IPR005135">
    <property type="entry name" value="Endo/exonuclease/phosphatase"/>
</dbReference>
<dbReference type="InterPro" id="IPR036691">
    <property type="entry name" value="Endo/exonu/phosph_ase_sf"/>
</dbReference>
<feature type="region of interest" description="Disordered" evidence="2">
    <location>
        <begin position="337"/>
        <end position="385"/>
    </location>
</feature>
<accession>A0A8J6HL22</accession>
<dbReference type="GO" id="GO:0003824">
    <property type="term" value="F:catalytic activity"/>
    <property type="evidence" value="ECO:0007669"/>
    <property type="project" value="InterPro"/>
</dbReference>
<dbReference type="Gene3D" id="3.60.10.10">
    <property type="entry name" value="Endonuclease/exonuclease/phosphatase"/>
    <property type="match status" value="1"/>
</dbReference>
<dbReference type="SUPFAM" id="SSF56672">
    <property type="entry name" value="DNA/RNA polymerases"/>
    <property type="match status" value="1"/>
</dbReference>
<reference evidence="4" key="2">
    <citation type="submission" date="2021-08" db="EMBL/GenBank/DDBJ databases">
        <authorList>
            <person name="Eriksson T."/>
        </authorList>
    </citation>
    <scope>NUCLEOTIDE SEQUENCE</scope>
    <source>
        <strain evidence="4">Stoneville</strain>
        <tissue evidence="4">Whole head</tissue>
    </source>
</reference>
<dbReference type="EMBL" id="JABDTM020021184">
    <property type="protein sequence ID" value="KAH0816644.1"/>
    <property type="molecule type" value="Genomic_DNA"/>
</dbReference>
<feature type="domain" description="Endonuclease/exonuclease/phosphatase" evidence="3">
    <location>
        <begin position="485"/>
        <end position="596"/>
    </location>
</feature>
<dbReference type="SUPFAM" id="SSF56219">
    <property type="entry name" value="DNase I-like"/>
    <property type="match status" value="1"/>
</dbReference>
<proteinExistence type="predicted"/>
<name>A0A8J6HL22_TENMO</name>
<dbReference type="AlphaFoldDB" id="A0A8J6HL22"/>
<dbReference type="InterPro" id="IPR043502">
    <property type="entry name" value="DNA/RNA_pol_sf"/>
</dbReference>
<sequence length="972" mass="111528">MAYGPRREIRVILNRGKINPQPSSATKNSTGDGETAEKETMNSQASTLTNCNESEWEGPVSGLKSQRLLEKNYPPLRLRNSFEPLASTSELEQMDTATAEPNSNVVRASNNDVTKEKMPPPIIVHGFFKKHARFTARLQGEIGKHYTVKFTKFNTNIHTKNKKDWVKVQEILKHDNIEFHTYTHKDNKTHAFVLRGLDQKPELEDIAEALKTEQIAIINIYNMRATNRPAYLVVTDNTITMAKLDNIKYVLNTKITWHRHMNSKVFVQCHRCQKWGHATANCHARPRCLKCAEEHLTRECPIDRTDTPRCANCSGNHTANNIECPVYIQKLDAAQEKRTRRNNISDKSKLVPAPPPARNAWEKRTSTTGHEATPTHNRTTDTTIGDNPQAQQIIWNANSLQQKTGILKEYLTREKIDLIMISETCLKPTDKIEIGGYKVHRNDRTNAECASGGVALIIKEDIPHATTKIKTTQIEQIGVKLKNNLHIFSIYNRPYPNKLFKPDLDKLCGSANKVLIGGDFNAKHPDWNCARSNPSGTVLKAYADENDIIINFPNQPTHYPDNVMTPTTIDLYLAKNVTITDGPFATADLDSDHNPVTVQIPFQQRQTRTRQATKQYKTDWKKYKNLLDKMIKINHQIKTVEELDEEVEKLTQDIKTAHDKSTVKIKTNSHTNAISEKVRDLINKKNRFRRIWQRTQDKLYKANMTELSRQIREQISREKNDKWRSRLEKIEPGENALYKITKILRKKRKPLGEIEYENTTAMTDKEKADLLANYYSSVHDLDLENRALTDRQKEIIDLTEKLTNSTPELDEKYCRRNLTSPNEVKMVIKKLPNNKAPGLDNITNRMVKNLTHKTVVQLHYIINATIKLQHFPSPWKRALVIPIRKPNKNTAAPENFRPISLLSGLSKVAEKIINNRIQKYDSKLRITQDEQFGFRSEHDTTQQISRIVTEVINNYNKDNSLGAGADCKTYEN</sequence>
<evidence type="ECO:0000256" key="2">
    <source>
        <dbReference type="SAM" id="MobiDB-lite"/>
    </source>
</evidence>
<protein>
    <recommendedName>
        <fullName evidence="3">Endonuclease/exonuclease/phosphatase domain-containing protein</fullName>
    </recommendedName>
</protein>
<dbReference type="PANTHER" id="PTHR33273:SF2">
    <property type="entry name" value="ENDONUCLEASE_EXONUCLEASE_PHOSPHATASE DOMAIN-CONTAINING PROTEIN"/>
    <property type="match status" value="1"/>
</dbReference>
<comment type="caution">
    <text evidence="4">The sequence shown here is derived from an EMBL/GenBank/DDBJ whole genome shotgun (WGS) entry which is preliminary data.</text>
</comment>
<organism evidence="4 5">
    <name type="scientific">Tenebrio molitor</name>
    <name type="common">Yellow mealworm beetle</name>
    <dbReference type="NCBI Taxonomy" id="7067"/>
    <lineage>
        <taxon>Eukaryota</taxon>
        <taxon>Metazoa</taxon>
        <taxon>Ecdysozoa</taxon>
        <taxon>Arthropoda</taxon>
        <taxon>Hexapoda</taxon>
        <taxon>Insecta</taxon>
        <taxon>Pterygota</taxon>
        <taxon>Neoptera</taxon>
        <taxon>Endopterygota</taxon>
        <taxon>Coleoptera</taxon>
        <taxon>Polyphaga</taxon>
        <taxon>Cucujiformia</taxon>
        <taxon>Tenebrionidae</taxon>
        <taxon>Tenebrio</taxon>
    </lineage>
</organism>
<keyword evidence="5" id="KW-1185">Reference proteome</keyword>
<evidence type="ECO:0000256" key="1">
    <source>
        <dbReference type="SAM" id="Coils"/>
    </source>
</evidence>
<dbReference type="PANTHER" id="PTHR33273">
    <property type="entry name" value="DOMAIN-CONTAINING PROTEIN, PUTATIVE-RELATED"/>
    <property type="match status" value="1"/>
</dbReference>
<dbReference type="Pfam" id="PF14529">
    <property type="entry name" value="Exo_endo_phos_2"/>
    <property type="match status" value="1"/>
</dbReference>
<feature type="compositionally biased region" description="Basic and acidic residues" evidence="2">
    <location>
        <begin position="337"/>
        <end position="349"/>
    </location>
</feature>
<evidence type="ECO:0000259" key="3">
    <source>
        <dbReference type="Pfam" id="PF14529"/>
    </source>
</evidence>
<gene>
    <name evidence="4" type="ORF">GEV33_006147</name>
</gene>
<feature type="region of interest" description="Disordered" evidence="2">
    <location>
        <begin position="16"/>
        <end position="63"/>
    </location>
</feature>
<evidence type="ECO:0000313" key="5">
    <source>
        <dbReference type="Proteomes" id="UP000719412"/>
    </source>
</evidence>
<feature type="coiled-coil region" evidence="1">
    <location>
        <begin position="633"/>
        <end position="660"/>
    </location>
</feature>
<dbReference type="GO" id="GO:0071897">
    <property type="term" value="P:DNA biosynthetic process"/>
    <property type="evidence" value="ECO:0007669"/>
    <property type="project" value="UniProtKB-ARBA"/>
</dbReference>
<keyword evidence="1" id="KW-0175">Coiled coil</keyword>